<comment type="similarity">
    <text evidence="3">Belongs to the Ycf2 family.</text>
</comment>
<proteinExistence type="inferred from homology"/>
<reference evidence="8" key="1">
    <citation type="submission" date="2020-07" db="EMBL/GenBank/DDBJ databases">
        <title>Ethylene signaling mediates host invasion by parasitic plants.</title>
        <authorList>
            <person name="Yoshida S."/>
        </authorList>
    </citation>
    <scope>NUCLEOTIDE SEQUENCE</scope>
    <source>
        <strain evidence="8">Okayama</strain>
    </source>
</reference>
<comment type="subcellular location">
    <subcellularLocation>
        <location evidence="2">Plastid</location>
    </subcellularLocation>
</comment>
<name>A0A830CWG0_9LAMI</name>
<keyword evidence="9" id="KW-1185">Reference proteome</keyword>
<keyword evidence="5" id="KW-0547">Nucleotide-binding</keyword>
<evidence type="ECO:0000256" key="1">
    <source>
        <dbReference type="ARBA" id="ARBA00002329"/>
    </source>
</evidence>
<keyword evidence="4" id="KW-0934">Plastid</keyword>
<dbReference type="Pfam" id="PF05695">
    <property type="entry name" value="Ycf2"/>
    <property type="match status" value="1"/>
</dbReference>
<dbReference type="Proteomes" id="UP000653305">
    <property type="component" value="Unassembled WGS sequence"/>
</dbReference>
<accession>A0A830CWG0</accession>
<evidence type="ECO:0000256" key="2">
    <source>
        <dbReference type="ARBA" id="ARBA00004474"/>
    </source>
</evidence>
<evidence type="ECO:0000313" key="9">
    <source>
        <dbReference type="Proteomes" id="UP000653305"/>
    </source>
</evidence>
<sequence>MIELQKLLDRYPTSALNSFWLKNLFLVALKQLGDSLEEIRASGGNMLGLGRALDHRKEIYQLSGYLYWLHDLPKRDDRIELP</sequence>
<keyword evidence="6" id="KW-0067">ATP-binding</keyword>
<dbReference type="PANTHER" id="PTHR33078">
    <property type="entry name" value="PROTEIN YCF2-RELATED"/>
    <property type="match status" value="1"/>
</dbReference>
<dbReference type="EMBL" id="BMAC01000845">
    <property type="protein sequence ID" value="GFQ03547.1"/>
    <property type="molecule type" value="Genomic_DNA"/>
</dbReference>
<comment type="caution">
    <text evidence="8">The sequence shown here is derived from an EMBL/GenBank/DDBJ whole genome shotgun (WGS) entry which is preliminary data.</text>
</comment>
<dbReference type="PANTHER" id="PTHR33078:SF95">
    <property type="entry name" value="ATPASE AAA-TYPE CORE DOMAIN-CONTAINING PROTEIN"/>
    <property type="match status" value="1"/>
</dbReference>
<evidence type="ECO:0000256" key="3">
    <source>
        <dbReference type="ARBA" id="ARBA00009361"/>
    </source>
</evidence>
<evidence type="ECO:0000259" key="7">
    <source>
        <dbReference type="Pfam" id="PF05695"/>
    </source>
</evidence>
<dbReference type="InterPro" id="IPR056777">
    <property type="entry name" value="Ycf2_N"/>
</dbReference>
<evidence type="ECO:0000256" key="5">
    <source>
        <dbReference type="ARBA" id="ARBA00022741"/>
    </source>
</evidence>
<feature type="domain" description="Ycf2 N-terminal" evidence="7">
    <location>
        <begin position="1"/>
        <end position="51"/>
    </location>
</feature>
<comment type="function">
    <text evidence="1">Probable ATPase of unknown function. Its presence in a non-photosynthetic plant (Epifagus virginiana) and experiments in tobacco indicate that it has an essential function which is probably not related to photosynthesis.</text>
</comment>
<organism evidence="8 9">
    <name type="scientific">Phtheirospermum japonicum</name>
    <dbReference type="NCBI Taxonomy" id="374723"/>
    <lineage>
        <taxon>Eukaryota</taxon>
        <taxon>Viridiplantae</taxon>
        <taxon>Streptophyta</taxon>
        <taxon>Embryophyta</taxon>
        <taxon>Tracheophyta</taxon>
        <taxon>Spermatophyta</taxon>
        <taxon>Magnoliopsida</taxon>
        <taxon>eudicotyledons</taxon>
        <taxon>Gunneridae</taxon>
        <taxon>Pentapetalae</taxon>
        <taxon>asterids</taxon>
        <taxon>lamiids</taxon>
        <taxon>Lamiales</taxon>
        <taxon>Orobanchaceae</taxon>
        <taxon>Orobanchaceae incertae sedis</taxon>
        <taxon>Phtheirospermum</taxon>
    </lineage>
</organism>
<dbReference type="OrthoDB" id="1412105at2759"/>
<evidence type="ECO:0000256" key="4">
    <source>
        <dbReference type="ARBA" id="ARBA00022640"/>
    </source>
</evidence>
<dbReference type="AlphaFoldDB" id="A0A830CWG0"/>
<gene>
    <name evidence="8" type="ORF">PHJA_002498500</name>
</gene>
<evidence type="ECO:0000313" key="8">
    <source>
        <dbReference type="EMBL" id="GFQ03547.1"/>
    </source>
</evidence>
<protein>
    <submittedName>
        <fullName evidence="8">Protein ycf2</fullName>
    </submittedName>
</protein>
<dbReference type="GO" id="GO:0005524">
    <property type="term" value="F:ATP binding"/>
    <property type="evidence" value="ECO:0007669"/>
    <property type="project" value="UniProtKB-KW"/>
</dbReference>
<dbReference type="GO" id="GO:0009536">
    <property type="term" value="C:plastid"/>
    <property type="evidence" value="ECO:0007669"/>
    <property type="project" value="UniProtKB-SubCell"/>
</dbReference>
<evidence type="ECO:0000256" key="6">
    <source>
        <dbReference type="ARBA" id="ARBA00022840"/>
    </source>
</evidence>